<keyword evidence="1" id="KW-0812">Transmembrane</keyword>
<feature type="transmembrane region" description="Helical" evidence="1">
    <location>
        <begin position="142"/>
        <end position="159"/>
    </location>
</feature>
<accession>A0A6B9FLP2</accession>
<organism evidence="2 3">
    <name type="scientific">Methylobacterium mesophilicum SR1.6/6</name>
    <dbReference type="NCBI Taxonomy" id="908290"/>
    <lineage>
        <taxon>Bacteria</taxon>
        <taxon>Pseudomonadati</taxon>
        <taxon>Pseudomonadota</taxon>
        <taxon>Alphaproteobacteria</taxon>
        <taxon>Hyphomicrobiales</taxon>
        <taxon>Methylobacteriaceae</taxon>
        <taxon>Methylobacterium</taxon>
    </lineage>
</organism>
<dbReference type="AlphaFoldDB" id="A0A6B9FLP2"/>
<evidence type="ECO:0000256" key="1">
    <source>
        <dbReference type="SAM" id="Phobius"/>
    </source>
</evidence>
<feature type="transmembrane region" description="Helical" evidence="1">
    <location>
        <begin position="65"/>
        <end position="90"/>
    </location>
</feature>
<dbReference type="OrthoDB" id="7618855at2"/>
<protein>
    <submittedName>
        <fullName evidence="2">DUF2165 domain-containing protein</fullName>
    </submittedName>
</protein>
<reference evidence="2 3" key="2">
    <citation type="journal article" date="2013" name="Genome Announc.">
        <title>Draft Genome Sequence of Methylobacterium mesophilicum Strain SR1.6/6, Isolated from Citrus sinensis.</title>
        <authorList>
            <person name="Marinho Almeida D."/>
            <person name="Dini-Andreote F."/>
            <person name="Camargo Neves A.A."/>
            <person name="Juca Ramos R.T."/>
            <person name="Andreote F.D."/>
            <person name="Carneiro A.R."/>
            <person name="Oliveira de Souza Lima A."/>
            <person name="Caracciolo Gomes de Sa P.H."/>
            <person name="Ribeiro Barbosa M.S."/>
            <person name="Araujo W.L."/>
            <person name="Silva A."/>
        </authorList>
    </citation>
    <scope>NUCLEOTIDE SEQUENCE [LARGE SCALE GENOMIC DNA]</scope>
    <source>
        <strain evidence="2 3">SR1.6/6</strain>
    </source>
</reference>
<dbReference type="InterPro" id="IPR018681">
    <property type="entry name" value="DUF2165_transmembrane"/>
</dbReference>
<dbReference type="Proteomes" id="UP000012488">
    <property type="component" value="Chromosome"/>
</dbReference>
<feature type="transmembrane region" description="Helical" evidence="1">
    <location>
        <begin position="102"/>
        <end position="122"/>
    </location>
</feature>
<evidence type="ECO:0000313" key="2">
    <source>
        <dbReference type="EMBL" id="QGY02839.1"/>
    </source>
</evidence>
<keyword evidence="1" id="KW-1133">Transmembrane helix</keyword>
<proteinExistence type="predicted"/>
<reference evidence="2 3" key="1">
    <citation type="journal article" date="2012" name="Genet. Mol. Biol.">
        <title>Analysis of 16S rRNA and mxaF genes revealing insights into Methylobacterium niche-specific plant association.</title>
        <authorList>
            <person name="Dourado M.N."/>
            <person name="Andreote F.D."/>
            <person name="Dini-Andreote F."/>
            <person name="Conti R."/>
            <person name="Araujo J.M."/>
            <person name="Araujo W.L."/>
        </authorList>
    </citation>
    <scope>NUCLEOTIDE SEQUENCE [LARGE SCALE GENOMIC DNA]</scope>
    <source>
        <strain evidence="2 3">SR1.6/6</strain>
    </source>
</reference>
<sequence>MIVARLSKIVLIAALALTCTLVVFGNVVDPATNLSFVRHVLSMDTVLPDSGITDRSITNPELQQAAFYLIVAGEALTALLLWIGAALMLARLKAPVTGFARAKGWAIAGLSVGFLVWQAGFLGIGGEWFGMWMSKTWNGQESAFRFAMTVLGVLIYVALPESEAPRPRSGP</sequence>
<dbReference type="RefSeq" id="WP_010682581.1">
    <property type="nucleotide sequence ID" value="NZ_CP043538.1"/>
</dbReference>
<dbReference type="Pfam" id="PF09933">
    <property type="entry name" value="DUF2165"/>
    <property type="match status" value="1"/>
</dbReference>
<dbReference type="KEGG" id="mmes:MMSR116_13825"/>
<evidence type="ECO:0000313" key="3">
    <source>
        <dbReference type="Proteomes" id="UP000012488"/>
    </source>
</evidence>
<name>A0A6B9FLP2_9HYPH</name>
<keyword evidence="1" id="KW-0472">Membrane</keyword>
<dbReference type="EMBL" id="CP043538">
    <property type="protein sequence ID" value="QGY02839.1"/>
    <property type="molecule type" value="Genomic_DNA"/>
</dbReference>
<gene>
    <name evidence="2" type="ORF">MMSR116_13825</name>
</gene>